<dbReference type="Proteomes" id="UP000721844">
    <property type="component" value="Unassembled WGS sequence"/>
</dbReference>
<organism evidence="3 4">
    <name type="scientific">Acidisoma cellulosilyticum</name>
    <dbReference type="NCBI Taxonomy" id="2802395"/>
    <lineage>
        <taxon>Bacteria</taxon>
        <taxon>Pseudomonadati</taxon>
        <taxon>Pseudomonadota</taxon>
        <taxon>Alphaproteobacteria</taxon>
        <taxon>Acetobacterales</taxon>
        <taxon>Acidocellaceae</taxon>
        <taxon>Acidisoma</taxon>
    </lineage>
</organism>
<dbReference type="PANTHER" id="PTHR15629:SF2">
    <property type="entry name" value="SH3 DOMAIN-CONTAINING YSC84-LIKE PROTEIN 1"/>
    <property type="match status" value="1"/>
</dbReference>
<dbReference type="InterPro" id="IPR051702">
    <property type="entry name" value="SH3_domain_YSC84-like"/>
</dbReference>
<evidence type="ECO:0000313" key="4">
    <source>
        <dbReference type="Proteomes" id="UP000721844"/>
    </source>
</evidence>
<accession>A0A963Z203</accession>
<feature type="chain" id="PRO_5037606701" evidence="1">
    <location>
        <begin position="29"/>
        <end position="228"/>
    </location>
</feature>
<feature type="domain" description="Ysc84 actin-binding" evidence="2">
    <location>
        <begin position="106"/>
        <end position="227"/>
    </location>
</feature>
<dbReference type="Pfam" id="PF04366">
    <property type="entry name" value="Ysc84"/>
    <property type="match status" value="1"/>
</dbReference>
<keyword evidence="1" id="KW-0732">Signal</keyword>
<dbReference type="CDD" id="cd11524">
    <property type="entry name" value="SYLF"/>
    <property type="match status" value="1"/>
</dbReference>
<name>A0A963Z203_9PROT</name>
<dbReference type="GO" id="GO:0035091">
    <property type="term" value="F:phosphatidylinositol binding"/>
    <property type="evidence" value="ECO:0007669"/>
    <property type="project" value="TreeGrafter"/>
</dbReference>
<comment type="caution">
    <text evidence="3">The sequence shown here is derived from an EMBL/GenBank/DDBJ whole genome shotgun (WGS) entry which is preliminary data.</text>
</comment>
<evidence type="ECO:0000313" key="3">
    <source>
        <dbReference type="EMBL" id="MCB8880388.1"/>
    </source>
</evidence>
<proteinExistence type="predicted"/>
<gene>
    <name evidence="3" type="ORF">ACELLULO517_09105</name>
</gene>
<dbReference type="InterPro" id="IPR006311">
    <property type="entry name" value="TAT_signal"/>
</dbReference>
<evidence type="ECO:0000256" key="1">
    <source>
        <dbReference type="SAM" id="SignalP"/>
    </source>
</evidence>
<sequence length="228" mass="23926">MLTRRMLFPATAAAGLIATAGISLPAHADSGPQDTVNHALGTLQDLRGDKEFGNALQLMRRARAVLIAPRIFKAGFFVGGEGGRAVLMARGANGSWSNPAFYTIASASFGLQIGAQESEMIMFVMSNRALNALMRNKFEFGANAGIAVATLGSTVAGATTSNGGPDIVVWASSSGVYAGISLDGTLVQPQSDANTAYYGRPLTSHDIVIDRIGRNYRAEPLVHAIDRL</sequence>
<dbReference type="InterPro" id="IPR007461">
    <property type="entry name" value="Ysc84_actin-binding"/>
</dbReference>
<dbReference type="RefSeq" id="WP_227307034.1">
    <property type="nucleotide sequence ID" value="NZ_JAESVA010000003.1"/>
</dbReference>
<reference evidence="3 4" key="1">
    <citation type="journal article" date="2021" name="Microorganisms">
        <title>Acidisoma silvae sp. nov. and Acidisomacellulosilytica sp. nov., Two Acidophilic Bacteria Isolated from Decaying Wood, Hydrolyzing Cellulose and Producing Poly-3-hydroxybutyrate.</title>
        <authorList>
            <person name="Mieszkin S."/>
            <person name="Pouder E."/>
            <person name="Uroz S."/>
            <person name="Simon-Colin C."/>
            <person name="Alain K."/>
        </authorList>
    </citation>
    <scope>NUCLEOTIDE SEQUENCE [LARGE SCALE GENOMIC DNA]</scope>
    <source>
        <strain evidence="3 4">HW T5.17</strain>
    </source>
</reference>
<dbReference type="EMBL" id="JAESVA010000003">
    <property type="protein sequence ID" value="MCB8880388.1"/>
    <property type="molecule type" value="Genomic_DNA"/>
</dbReference>
<dbReference type="PANTHER" id="PTHR15629">
    <property type="entry name" value="SH3YL1 PROTEIN"/>
    <property type="match status" value="1"/>
</dbReference>
<protein>
    <submittedName>
        <fullName evidence="3">Lipid-binding SYLF domain-containing protein</fullName>
    </submittedName>
</protein>
<dbReference type="PROSITE" id="PS51318">
    <property type="entry name" value="TAT"/>
    <property type="match status" value="1"/>
</dbReference>
<keyword evidence="4" id="KW-1185">Reference proteome</keyword>
<dbReference type="AlphaFoldDB" id="A0A963Z203"/>
<evidence type="ECO:0000259" key="2">
    <source>
        <dbReference type="Pfam" id="PF04366"/>
    </source>
</evidence>
<feature type="signal peptide" evidence="1">
    <location>
        <begin position="1"/>
        <end position="28"/>
    </location>
</feature>